<dbReference type="GO" id="GO:0034501">
    <property type="term" value="P:protein localization to kinetochore"/>
    <property type="evidence" value="ECO:0000318"/>
    <property type="project" value="GO_Central"/>
</dbReference>
<dbReference type="GeneTree" id="ENSGT00410000025918"/>
<evidence type="ECO:0000313" key="4">
    <source>
        <dbReference type="Ensembl" id="ENSACAP00000030315.1"/>
    </source>
</evidence>
<organism evidence="4 5">
    <name type="scientific">Anolis carolinensis</name>
    <name type="common">Green anole</name>
    <name type="synonym">American chameleon</name>
    <dbReference type="NCBI Taxonomy" id="28377"/>
    <lineage>
        <taxon>Eukaryota</taxon>
        <taxon>Metazoa</taxon>
        <taxon>Chordata</taxon>
        <taxon>Craniata</taxon>
        <taxon>Vertebrata</taxon>
        <taxon>Euteleostomi</taxon>
        <taxon>Lepidosauria</taxon>
        <taxon>Squamata</taxon>
        <taxon>Bifurcata</taxon>
        <taxon>Unidentata</taxon>
        <taxon>Episquamata</taxon>
        <taxon>Toxicofera</taxon>
        <taxon>Iguania</taxon>
        <taxon>Dactyloidae</taxon>
        <taxon>Anolis</taxon>
    </lineage>
</organism>
<dbReference type="PANTHER" id="PTHR16520:SF3">
    <property type="entry name" value="KINETOCHORE SCAFFOLD 1"/>
    <property type="match status" value="1"/>
</dbReference>
<keyword evidence="1" id="KW-0175">Coiled coil</keyword>
<reference evidence="4" key="3">
    <citation type="submission" date="2025-09" db="UniProtKB">
        <authorList>
            <consortium name="Ensembl"/>
        </authorList>
    </citation>
    <scope>IDENTIFICATION</scope>
</reference>
<feature type="compositionally biased region" description="Low complexity" evidence="2">
    <location>
        <begin position="1370"/>
        <end position="1379"/>
    </location>
</feature>
<dbReference type="Ensembl" id="ENSACAT00000052705.1">
    <property type="protein sequence ID" value="ENSACAP00000030315.1"/>
    <property type="gene ID" value="ENSACAG00000044081.1"/>
</dbReference>
<dbReference type="GO" id="GO:0005634">
    <property type="term" value="C:nucleus"/>
    <property type="evidence" value="ECO:0000318"/>
    <property type="project" value="GO_Central"/>
</dbReference>
<reference evidence="4" key="2">
    <citation type="submission" date="2025-08" db="UniProtKB">
        <authorList>
            <consortium name="Ensembl"/>
        </authorList>
    </citation>
    <scope>IDENTIFICATION</scope>
</reference>
<feature type="domain" description="Knl1 C-terminal RWD" evidence="3">
    <location>
        <begin position="1914"/>
        <end position="2071"/>
    </location>
</feature>
<gene>
    <name evidence="4" type="primary">knl1</name>
</gene>
<evidence type="ECO:0000313" key="5">
    <source>
        <dbReference type="Proteomes" id="UP000001646"/>
    </source>
</evidence>
<dbReference type="CDD" id="cd21853">
    <property type="entry name" value="KNL1_NTD"/>
    <property type="match status" value="1"/>
</dbReference>
<dbReference type="InterPro" id="IPR043651">
    <property type="entry name" value="KNL1_MELT_rpt"/>
</dbReference>
<feature type="compositionally biased region" description="Polar residues" evidence="2">
    <location>
        <begin position="24"/>
        <end position="33"/>
    </location>
</feature>
<dbReference type="InterPro" id="IPR037388">
    <property type="entry name" value="Blinkin"/>
</dbReference>
<keyword evidence="5" id="KW-1185">Reference proteome</keyword>
<dbReference type="Pfam" id="PF19221">
    <property type="entry name" value="MELT"/>
    <property type="match status" value="7"/>
</dbReference>
<evidence type="ECO:0000256" key="1">
    <source>
        <dbReference type="SAM" id="Coils"/>
    </source>
</evidence>
<feature type="region of interest" description="Disordered" evidence="2">
    <location>
        <begin position="1369"/>
        <end position="1393"/>
    </location>
</feature>
<name>A0A803T525_ANOCA</name>
<dbReference type="CDD" id="cd22817">
    <property type="entry name" value="DRWD-N_Knl1"/>
    <property type="match status" value="1"/>
</dbReference>
<evidence type="ECO:0000256" key="2">
    <source>
        <dbReference type="SAM" id="MobiDB-lite"/>
    </source>
</evidence>
<sequence>MDRSYSETNEERDFTDGTIKRRISSNPTHSLPSNMPLILPQIPAVTERSLMAYRKILKAPRTPLQNLGSGNELIQDYNIEKRQRNSRRVSFADTIRVFPPDPQIIVELKQAVSETAGEPRVQDFFHKNEDPEVVSCEITGMSTLLHAPIQTCLQQTECCDAETGQAWNKMDRTVIFSEENEMDMTSGHTIVITHGIRIREETNNTRKINFKSFSAGKSDKETSQMNECHLFSGPAKMNDTSLSQQQLNTENPPKINFSDFLNSLKSTVHSLPTGVMERNVGYSHFHEEDCNTTTASGIICNIQNPITSRLSNKSTVTLPSKQVGCEQENTSIITTNMENVLPPGTSSLNMADSQERDWSASNNMDSGGLKTSRNQFGVQEDQRLCVNELTMNDIESIADKKHTEIKEDASFSYYKTSIMPRSIDSVTSMPVFNVDRTSVFRDFSADMELTRNCTGLAWEENFKGIGDPFAQNFGKQGNDVSRLMEETIFQEEHMDITNNQIPSHSYVHKTKHSALNERPGPLQEVTYNKMGLQNSRILGDPQTPFLPETNYCPLGQVTKSFGSQTVSPFLSSTHDIMQQAHTKAGENEMKRKSRLPNNMSLISNDQTARFHFSENMDITEPITYLENSLNAHGFLAVPQQGLESDQKNVIGLNSNKTTVFSLNEDNEMDITRSHRVPVNYDMQPCQKTLQACSIQSAVESVYMCNDYMDETGMINQFIENSTQKQSNESRRRTLTGQLKDRTVVFSLDENEMEMTKSHTVTLKRDVVAKDIDIPLSSALFSNKTAKLTVGEDMKITRPVEYVPESLQNTSKKNVMKSASEKTRPALTESNDMELTKRLKVAVDGTPQFSLIPSEKNSMSIHSSDMKISQSVHFVPENKTMLFMHNNDMEITKPMTSTSLKEAKVKDLEVEKEETIKVILQGRVKKWTDTYLYDNCEMEITKNHTVPVNHDILQQVKETPQELASASVGKTSIFAHLSDAKTQSKTFVPADKTFTCNNDMEIIKPVSDSRFTALSPKEKEIRKTTLLGLNKDDTTVFSQHDAEMENTKCHTVRVTHDVVSQCERAPQVSFHQNNMNTTGSHTVTKEMMADDGRVNKKHTITLDYKTDLPCKTTLQAESTFPVSTTCTVTSFHSTKVSSLPCNATYNGNLEESGKKEMPDKNIKQNMNKALSHTYVEKIPDVDVTENQVVSIYGSNNDVPDAEKEILNPFTKSKEKAAVSSDGNNMEITQNYKTGIEFMHINDSNECHPNSEAKFGSRFSALVNDYESKLEIAQTEKNQFEAPASVMLPMCLNTELKPKDYLQIKENLPALCNVNTFSNELTLHIVSNEGNGFMLPTTEPILSKETSNGLNSKKMPILVNEIEILKNNLNKSQSEQEASSSGQTDPLPFGKEYRKETREWSSITKDCQNNLESPLDNTFSSEKELDILSELSGVDSSCPKTKDTRKKSELVLLSQDVASTLRDVLPKLTTKLDSSLNMKEDPKKELDTVTSTEWTNVGFTERASVNVPLHTESYNITKLPLGIFPPKLPNKRKSTVSSTESATAGLEKRKQTQDSEVSLVIKRLSDKLAQNPNLSCYINEELLPAYEEEIDSNEALSCDIPERLYDVGKDEGIAGNEDSLSERFETNKRQRALNQGDEELQKEKKFKGDEGWNDSGDFKQPICSTATAYLQGAAQEGKNVPELITVNLEKTQSSNSSSLDSVQQNSEMETQLLVDSICEQNLQEKFQEGTITVREFFTLLEVHVLIQKPRQSLLPPKYEINTTPNLEDEIINQYVYHPKLLAYGEDCQALCKTVDELKVNANNQDKLLVNVHKSLWEVMRTCSDKELKVFGAELNKMKSCFTKKSKVLAHKAKAKLYAKLVQNAELQWEKLQSRLAKIDELLEEMDSCINDLETEAAALKETELDVNDVVSEYESKVRDTERELEELRVQEEALQRNQSNLRDKKQHNDSEIIHLQDYVKSYQEITEKYNFSEWVMKEWNDHQAVLTFLYDSIELIVRLECPIDGAGYKIVSVNFESLLDDDRALASSKLVHRLVFQFINSQSLQLEKCLTMHHLSQILHHVSLVVSRCQLLGEEIEFLDRWGGKFYLLKTEVNDTKVKFLFSSSVACGSFEVEFSLSANYPASPVAFTIQKCTGNLSQEDISVILSNVPVGANYLRRIVKEISHNVLQCSPSTIQKQQRVAVR</sequence>
<dbReference type="Proteomes" id="UP000001646">
    <property type="component" value="Unplaced"/>
</dbReference>
<reference evidence="4" key="1">
    <citation type="submission" date="2009-12" db="EMBL/GenBank/DDBJ databases">
        <title>The Genome Sequence of Anolis carolinensis (Green Anole Lizard).</title>
        <authorList>
            <consortium name="The Genome Sequencing Platform"/>
            <person name="Di Palma F."/>
            <person name="Alfoldi J."/>
            <person name="Heiman D."/>
            <person name="Young S."/>
            <person name="Grabherr M."/>
            <person name="Johnson J."/>
            <person name="Lander E.S."/>
            <person name="Lindblad-Toh K."/>
        </authorList>
    </citation>
    <scope>NUCLEOTIDE SEQUENCE [LARGE SCALE GENOMIC DNA]</scope>
    <source>
        <strain evidence="4">JBL SC #1</strain>
    </source>
</reference>
<feature type="compositionally biased region" description="Basic and acidic residues" evidence="2">
    <location>
        <begin position="1"/>
        <end position="19"/>
    </location>
</feature>
<dbReference type="GO" id="GO:0008608">
    <property type="term" value="P:attachment of spindle microtubules to kinetochore"/>
    <property type="evidence" value="ECO:0000318"/>
    <property type="project" value="GO_Central"/>
</dbReference>
<feature type="coiled-coil region" evidence="1">
    <location>
        <begin position="1859"/>
        <end position="1942"/>
    </location>
</feature>
<dbReference type="InterPro" id="IPR040850">
    <property type="entry name" value="Knl1_RWD_C"/>
</dbReference>
<proteinExistence type="predicted"/>
<accession>A0A803T525</accession>
<dbReference type="PANTHER" id="PTHR16520">
    <property type="entry name" value="KINETOCHORE SCAFFOLD 1"/>
    <property type="match status" value="1"/>
</dbReference>
<evidence type="ECO:0000259" key="3">
    <source>
        <dbReference type="Pfam" id="PF18210"/>
    </source>
</evidence>
<dbReference type="GO" id="GO:0051301">
    <property type="term" value="P:cell division"/>
    <property type="evidence" value="ECO:0007669"/>
    <property type="project" value="InterPro"/>
</dbReference>
<protein>
    <recommendedName>
        <fullName evidence="3">Knl1 C-terminal RWD domain-containing protein</fullName>
    </recommendedName>
</protein>
<dbReference type="InParanoid" id="A0A803T525"/>
<feature type="region of interest" description="Disordered" evidence="2">
    <location>
        <begin position="1"/>
        <end position="34"/>
    </location>
</feature>
<feature type="region of interest" description="Disordered" evidence="2">
    <location>
        <begin position="1526"/>
        <end position="1550"/>
    </location>
</feature>
<dbReference type="Pfam" id="PF18210">
    <property type="entry name" value="Knl1_RWD_C"/>
    <property type="match status" value="1"/>
</dbReference>